<dbReference type="InterPro" id="IPR015421">
    <property type="entry name" value="PyrdxlP-dep_Trfase_major"/>
</dbReference>
<keyword evidence="8" id="KW-0368">Histidine biosynthesis</keyword>
<keyword evidence="4 11" id="KW-0032">Aminotransferase</keyword>
<dbReference type="AlphaFoldDB" id="A0A857J1T1"/>
<protein>
    <recommendedName>
        <fullName evidence="3">histidinol-phosphate transaminase</fullName>
        <ecNumber evidence="3">2.6.1.9</ecNumber>
    </recommendedName>
</protein>
<dbReference type="GO" id="GO:0004400">
    <property type="term" value="F:histidinol-phosphate transaminase activity"/>
    <property type="evidence" value="ECO:0007669"/>
    <property type="project" value="UniProtKB-EC"/>
</dbReference>
<reference evidence="11 12" key="1">
    <citation type="submission" date="2020-01" db="EMBL/GenBank/DDBJ databases">
        <title>Genome sequencing of strain KACC 21265.</title>
        <authorList>
            <person name="Heo J."/>
            <person name="Kim S.-J."/>
            <person name="Kim J.-S."/>
            <person name="Hong S.-B."/>
            <person name="Kwon S.-W."/>
        </authorList>
    </citation>
    <scope>NUCLEOTIDE SEQUENCE [LARGE SCALE GENOMIC DNA]</scope>
    <source>
        <strain evidence="11 12">KACC 21265</strain>
    </source>
</reference>
<organism evidence="11 12">
    <name type="scientific">Xylophilus rhododendri</name>
    <dbReference type="NCBI Taxonomy" id="2697032"/>
    <lineage>
        <taxon>Bacteria</taxon>
        <taxon>Pseudomonadati</taxon>
        <taxon>Pseudomonadota</taxon>
        <taxon>Betaproteobacteria</taxon>
        <taxon>Burkholderiales</taxon>
        <taxon>Xylophilus</taxon>
    </lineage>
</organism>
<dbReference type="InterPro" id="IPR015422">
    <property type="entry name" value="PyrdxlP-dep_Trfase_small"/>
</dbReference>
<dbReference type="PANTHER" id="PTHR43643">
    <property type="entry name" value="HISTIDINOL-PHOSPHATE AMINOTRANSFERASE 2"/>
    <property type="match status" value="1"/>
</dbReference>
<dbReference type="Pfam" id="PF00155">
    <property type="entry name" value="Aminotran_1_2"/>
    <property type="match status" value="1"/>
</dbReference>
<comment type="catalytic activity">
    <reaction evidence="9">
        <text>L-histidinol phosphate + 2-oxoglutarate = 3-(imidazol-4-yl)-2-oxopropyl phosphate + L-glutamate</text>
        <dbReference type="Rhea" id="RHEA:23744"/>
        <dbReference type="ChEBI" id="CHEBI:16810"/>
        <dbReference type="ChEBI" id="CHEBI:29985"/>
        <dbReference type="ChEBI" id="CHEBI:57766"/>
        <dbReference type="ChEBI" id="CHEBI:57980"/>
        <dbReference type="EC" id="2.6.1.9"/>
    </reaction>
</comment>
<evidence type="ECO:0000313" key="11">
    <source>
        <dbReference type="EMBL" id="QHI97042.1"/>
    </source>
</evidence>
<sequence length="325" mass="34501">MPYRAHGGPDASGPAPFDFSTNANACGPCPSALSAVMRADPRAYPDPAYQALRHDLAAHHGVDVARIVPAASASEAILRLTARAVQRGIRRAVLPGYAYGDYRHAAEAWGLEVQLRGADTAHALAWACDPSSPLGLSDTPGESDGAALRVVDRAYAPLRLEGPDPWAGPSADRFWQLWTPNKALGMTGIRAAYLVAPPGAQDEAAALDRLAPSWPIGSHGVAMLDAWCRADTQAWLADSLETLRGWKLAQLNLCEDLGWHCLPSVANFFAVRLPESTPSDLPARLRALGVQVRDCASFGLPGHLRLGVLPPPAQRALADAVARSL</sequence>
<evidence type="ECO:0000256" key="3">
    <source>
        <dbReference type="ARBA" id="ARBA00012748"/>
    </source>
</evidence>
<feature type="domain" description="Aminotransferase class I/classII large" evidence="10">
    <location>
        <begin position="150"/>
        <end position="312"/>
    </location>
</feature>
<evidence type="ECO:0000256" key="4">
    <source>
        <dbReference type="ARBA" id="ARBA00022576"/>
    </source>
</evidence>
<evidence type="ECO:0000256" key="1">
    <source>
        <dbReference type="ARBA" id="ARBA00005011"/>
    </source>
</evidence>
<evidence type="ECO:0000256" key="7">
    <source>
        <dbReference type="ARBA" id="ARBA00022898"/>
    </source>
</evidence>
<dbReference type="EC" id="2.6.1.9" evidence="3"/>
<evidence type="ECO:0000313" key="12">
    <source>
        <dbReference type="Proteomes" id="UP000464787"/>
    </source>
</evidence>
<keyword evidence="12" id="KW-1185">Reference proteome</keyword>
<dbReference type="KEGG" id="xyk:GT347_02995"/>
<name>A0A857J1T1_9BURK</name>
<evidence type="ECO:0000256" key="5">
    <source>
        <dbReference type="ARBA" id="ARBA00022605"/>
    </source>
</evidence>
<dbReference type="Gene3D" id="3.90.1150.10">
    <property type="entry name" value="Aspartate Aminotransferase, domain 1"/>
    <property type="match status" value="1"/>
</dbReference>
<gene>
    <name evidence="11" type="ORF">GT347_02995</name>
</gene>
<dbReference type="PANTHER" id="PTHR43643:SF6">
    <property type="entry name" value="HISTIDINOL-PHOSPHATE AMINOTRANSFERASE"/>
    <property type="match status" value="1"/>
</dbReference>
<dbReference type="GO" id="GO:0030170">
    <property type="term" value="F:pyridoxal phosphate binding"/>
    <property type="evidence" value="ECO:0007669"/>
    <property type="project" value="InterPro"/>
</dbReference>
<comment type="pathway">
    <text evidence="1">Amino-acid biosynthesis; L-histidine biosynthesis; L-histidine from 5-phospho-alpha-D-ribose 1-diphosphate: step 7/9.</text>
</comment>
<dbReference type="RefSeq" id="WP_160550560.1">
    <property type="nucleotide sequence ID" value="NZ_CP047650.1"/>
</dbReference>
<dbReference type="Proteomes" id="UP000464787">
    <property type="component" value="Chromosome"/>
</dbReference>
<keyword evidence="7" id="KW-0663">Pyridoxal phosphate</keyword>
<dbReference type="InterPro" id="IPR004839">
    <property type="entry name" value="Aminotransferase_I/II_large"/>
</dbReference>
<evidence type="ECO:0000256" key="6">
    <source>
        <dbReference type="ARBA" id="ARBA00022679"/>
    </source>
</evidence>
<dbReference type="GO" id="GO:0000105">
    <property type="term" value="P:L-histidine biosynthetic process"/>
    <property type="evidence" value="ECO:0007669"/>
    <property type="project" value="UniProtKB-KW"/>
</dbReference>
<evidence type="ECO:0000256" key="9">
    <source>
        <dbReference type="ARBA" id="ARBA00047481"/>
    </source>
</evidence>
<evidence type="ECO:0000256" key="2">
    <source>
        <dbReference type="ARBA" id="ARBA00007970"/>
    </source>
</evidence>
<proteinExistence type="inferred from homology"/>
<keyword evidence="5" id="KW-0028">Amino-acid biosynthesis</keyword>
<dbReference type="InterPro" id="IPR015424">
    <property type="entry name" value="PyrdxlP-dep_Trfase"/>
</dbReference>
<dbReference type="InterPro" id="IPR050106">
    <property type="entry name" value="HistidinolP_aminotransfase"/>
</dbReference>
<comment type="similarity">
    <text evidence="2">Belongs to the class-II pyridoxal-phosphate-dependent aminotransferase family. Histidinol-phosphate aminotransferase subfamily.</text>
</comment>
<accession>A0A857J1T1</accession>
<dbReference type="EMBL" id="CP047650">
    <property type="protein sequence ID" value="QHI97042.1"/>
    <property type="molecule type" value="Genomic_DNA"/>
</dbReference>
<dbReference type="SUPFAM" id="SSF53383">
    <property type="entry name" value="PLP-dependent transferases"/>
    <property type="match status" value="1"/>
</dbReference>
<keyword evidence="6 11" id="KW-0808">Transferase</keyword>
<evidence type="ECO:0000259" key="10">
    <source>
        <dbReference type="Pfam" id="PF00155"/>
    </source>
</evidence>
<evidence type="ECO:0000256" key="8">
    <source>
        <dbReference type="ARBA" id="ARBA00023102"/>
    </source>
</evidence>
<dbReference type="Gene3D" id="3.40.640.10">
    <property type="entry name" value="Type I PLP-dependent aspartate aminotransferase-like (Major domain)"/>
    <property type="match status" value="1"/>
</dbReference>